<proteinExistence type="predicted"/>
<protein>
    <submittedName>
        <fullName evidence="2">2085_t:CDS:1</fullName>
    </submittedName>
</protein>
<name>A0ABN7VAT1_GIGMA</name>
<gene>
    <name evidence="2" type="ORF">GMARGA_LOCUS16168</name>
</gene>
<keyword evidence="3" id="KW-1185">Reference proteome</keyword>
<feature type="region of interest" description="Disordered" evidence="1">
    <location>
        <begin position="1"/>
        <end position="22"/>
    </location>
</feature>
<comment type="caution">
    <text evidence="2">The sequence shown here is derived from an EMBL/GenBank/DDBJ whole genome shotgun (WGS) entry which is preliminary data.</text>
</comment>
<accession>A0ABN7VAT1</accession>
<organism evidence="2 3">
    <name type="scientific">Gigaspora margarita</name>
    <dbReference type="NCBI Taxonomy" id="4874"/>
    <lineage>
        <taxon>Eukaryota</taxon>
        <taxon>Fungi</taxon>
        <taxon>Fungi incertae sedis</taxon>
        <taxon>Mucoromycota</taxon>
        <taxon>Glomeromycotina</taxon>
        <taxon>Glomeromycetes</taxon>
        <taxon>Diversisporales</taxon>
        <taxon>Gigasporaceae</taxon>
        <taxon>Gigaspora</taxon>
    </lineage>
</organism>
<evidence type="ECO:0000313" key="2">
    <source>
        <dbReference type="EMBL" id="CAG8748916.1"/>
    </source>
</evidence>
<evidence type="ECO:0000256" key="1">
    <source>
        <dbReference type="SAM" id="MobiDB-lite"/>
    </source>
</evidence>
<dbReference type="EMBL" id="CAJVQB010011595">
    <property type="protein sequence ID" value="CAG8748916.1"/>
    <property type="molecule type" value="Genomic_DNA"/>
</dbReference>
<feature type="compositionally biased region" description="Polar residues" evidence="1">
    <location>
        <begin position="1"/>
        <end position="11"/>
    </location>
</feature>
<dbReference type="Proteomes" id="UP000789901">
    <property type="component" value="Unassembled WGS sequence"/>
</dbReference>
<reference evidence="2 3" key="1">
    <citation type="submission" date="2021-06" db="EMBL/GenBank/DDBJ databases">
        <authorList>
            <person name="Kallberg Y."/>
            <person name="Tangrot J."/>
            <person name="Rosling A."/>
        </authorList>
    </citation>
    <scope>NUCLEOTIDE SEQUENCE [LARGE SCALE GENOMIC DNA]</scope>
    <source>
        <strain evidence="2 3">120-4 pot B 10/14</strain>
    </source>
</reference>
<evidence type="ECO:0000313" key="3">
    <source>
        <dbReference type="Proteomes" id="UP000789901"/>
    </source>
</evidence>
<sequence length="59" mass="6661">MQTSVDLNSTIEVEYGDSDKQSDDKYDELLELYEGQIFKTTEEAHATIKTFANSHGFGI</sequence>